<feature type="transmembrane region" description="Helical" evidence="6">
    <location>
        <begin position="111"/>
        <end position="128"/>
    </location>
</feature>
<dbReference type="OrthoDB" id="9763003at2"/>
<dbReference type="PANTHER" id="PTHR10010:SF46">
    <property type="entry name" value="SODIUM-DEPENDENT PHOSPHATE TRANSPORT PROTEIN 2B"/>
    <property type="match status" value="1"/>
</dbReference>
<evidence type="ECO:0000256" key="5">
    <source>
        <dbReference type="ARBA" id="ARBA00023136"/>
    </source>
</evidence>
<evidence type="ECO:0000256" key="1">
    <source>
        <dbReference type="ARBA" id="ARBA00004651"/>
    </source>
</evidence>
<sequence length="537" mass="55428">MNITTFITFAGGIGLFLLGMRLMSDGLKVAAGPALRELLARATKSRLRALGSGALITALVQSSSAMIFSTIGFVNAGLLTLGQAIGIIFGANLGTTLTSWIVAIAGFNVNLQALALPAVAIGMAGWIAGRGRGVAMGQALVGFGVFFLGLDVLKGAFTGAEGMFALAERAGDGPLRIGLFTVIGALMTLLMQSSSAALAVTLTAAASGMLPLPAAAAMVVGANVGTTSTAVFATIGATSPARRVAAAHVAFNLVAALGTLATLPWLLALAKMIAGHDGPPSTLLAIFHTLSNLLGVLLIWPFTDRMVAMLERHFGERERDPAVPHHLDRAVAATPRLAIDALVLETGRMGGLALQMARSALSTGTAAGDDTGLQRQQRTIESLGTAAIEFTSRVNSGGDPEVDAALPDAVRVVQYYRAVAELALELARMPLPSPAPPAQLATPLQALQDMAAQVLAASDPTTDAPLDRAAIDTAAGRFEQVYQDAKAELLRAGSRGMLPATSLVRMLDRISMTRRMVEQACKGGRFLARLAPQPAAI</sequence>
<evidence type="ECO:0000256" key="6">
    <source>
        <dbReference type="SAM" id="Phobius"/>
    </source>
</evidence>
<name>A0A514BNB2_9GAMM</name>
<feature type="transmembrane region" description="Helical" evidence="6">
    <location>
        <begin position="282"/>
        <end position="302"/>
    </location>
</feature>
<dbReference type="GO" id="GO:0005886">
    <property type="term" value="C:plasma membrane"/>
    <property type="evidence" value="ECO:0007669"/>
    <property type="project" value="UniProtKB-SubCell"/>
</dbReference>
<comment type="subcellular location">
    <subcellularLocation>
        <location evidence="1">Cell membrane</location>
        <topology evidence="1">Multi-pass membrane protein</topology>
    </subcellularLocation>
</comment>
<dbReference type="PANTHER" id="PTHR10010">
    <property type="entry name" value="SOLUTE CARRIER FAMILY 34 SODIUM PHOSPHATE , MEMBER 2-RELATED"/>
    <property type="match status" value="1"/>
</dbReference>
<protein>
    <submittedName>
        <fullName evidence="7">Na/Pi cotransporter family protein</fullName>
    </submittedName>
</protein>
<evidence type="ECO:0000313" key="7">
    <source>
        <dbReference type="EMBL" id="QDH68884.1"/>
    </source>
</evidence>
<dbReference type="NCBIfam" id="NF037997">
    <property type="entry name" value="Na_Pi_symport"/>
    <property type="match status" value="1"/>
</dbReference>
<dbReference type="EMBL" id="CP041242">
    <property type="protein sequence ID" value="QDH68884.1"/>
    <property type="molecule type" value="Genomic_DNA"/>
</dbReference>
<dbReference type="AlphaFoldDB" id="A0A514BNB2"/>
<gene>
    <name evidence="7" type="ORF">FKV23_01280</name>
</gene>
<dbReference type="GO" id="GO:0044341">
    <property type="term" value="P:sodium-dependent phosphate transport"/>
    <property type="evidence" value="ECO:0007669"/>
    <property type="project" value="InterPro"/>
</dbReference>
<feature type="transmembrane region" description="Helical" evidence="6">
    <location>
        <begin position="140"/>
        <end position="157"/>
    </location>
</feature>
<evidence type="ECO:0000256" key="4">
    <source>
        <dbReference type="ARBA" id="ARBA00022989"/>
    </source>
</evidence>
<keyword evidence="5 6" id="KW-0472">Membrane</keyword>
<dbReference type="GO" id="GO:0005436">
    <property type="term" value="F:sodium:phosphate symporter activity"/>
    <property type="evidence" value="ECO:0007669"/>
    <property type="project" value="InterPro"/>
</dbReference>
<feature type="transmembrane region" description="Helical" evidence="6">
    <location>
        <begin position="249"/>
        <end position="270"/>
    </location>
</feature>
<feature type="transmembrane region" description="Helical" evidence="6">
    <location>
        <begin position="177"/>
        <end position="202"/>
    </location>
</feature>
<evidence type="ECO:0000313" key="8">
    <source>
        <dbReference type="Proteomes" id="UP000317199"/>
    </source>
</evidence>
<dbReference type="Proteomes" id="UP000317199">
    <property type="component" value="Chromosome"/>
</dbReference>
<keyword evidence="8" id="KW-1185">Reference proteome</keyword>
<dbReference type="RefSeq" id="WP_141622226.1">
    <property type="nucleotide sequence ID" value="NZ_CP041242.1"/>
</dbReference>
<proteinExistence type="predicted"/>
<keyword evidence="3 6" id="KW-0812">Transmembrane</keyword>
<dbReference type="InterPro" id="IPR003841">
    <property type="entry name" value="Na/Pi_transpt"/>
</dbReference>
<accession>A0A514BNB2</accession>
<reference evidence="7 8" key="1">
    <citation type="submission" date="2019-06" db="EMBL/GenBank/DDBJ databases">
        <title>Lysobacter alkalisoli sp. nov. isolated from saline-alkali soil.</title>
        <authorList>
            <person name="Sun J.-Q."/>
            <person name="Xu L."/>
        </authorList>
    </citation>
    <scope>NUCLEOTIDE SEQUENCE [LARGE SCALE GENOMIC DNA]</scope>
    <source>
        <strain evidence="7 8">SJ-36</strain>
    </source>
</reference>
<organism evidence="7 8">
    <name type="scientific">Marilutibacter alkalisoli</name>
    <dbReference type="NCBI Taxonomy" id="2591633"/>
    <lineage>
        <taxon>Bacteria</taxon>
        <taxon>Pseudomonadati</taxon>
        <taxon>Pseudomonadota</taxon>
        <taxon>Gammaproteobacteria</taxon>
        <taxon>Lysobacterales</taxon>
        <taxon>Lysobacteraceae</taxon>
        <taxon>Marilutibacter</taxon>
    </lineage>
</organism>
<evidence type="ECO:0000256" key="3">
    <source>
        <dbReference type="ARBA" id="ARBA00022692"/>
    </source>
</evidence>
<feature type="transmembrane region" description="Helical" evidence="6">
    <location>
        <begin position="214"/>
        <end position="237"/>
    </location>
</feature>
<keyword evidence="4 6" id="KW-1133">Transmembrane helix</keyword>
<evidence type="ECO:0000256" key="2">
    <source>
        <dbReference type="ARBA" id="ARBA00022475"/>
    </source>
</evidence>
<feature type="transmembrane region" description="Helical" evidence="6">
    <location>
        <begin position="54"/>
        <end position="78"/>
    </location>
</feature>
<feature type="transmembrane region" description="Helical" evidence="6">
    <location>
        <begin position="85"/>
        <end position="105"/>
    </location>
</feature>
<dbReference type="Pfam" id="PF02690">
    <property type="entry name" value="Na_Pi_cotrans"/>
    <property type="match status" value="2"/>
</dbReference>
<dbReference type="KEGG" id="lyj:FKV23_01280"/>
<keyword evidence="2" id="KW-1003">Cell membrane</keyword>